<reference evidence="2" key="1">
    <citation type="submission" date="2021-01" db="EMBL/GenBank/DDBJ databases">
        <title>A chromosome-scale assembly of European eel, Anguilla anguilla.</title>
        <authorList>
            <person name="Henkel C."/>
            <person name="Jong-Raadsen S.A."/>
            <person name="Dufour S."/>
            <person name="Weltzien F.-A."/>
            <person name="Palstra A.P."/>
            <person name="Pelster B."/>
            <person name="Spaink H.P."/>
            <person name="Van Den Thillart G.E."/>
            <person name="Jansen H."/>
            <person name="Zahm M."/>
            <person name="Klopp C."/>
            <person name="Cedric C."/>
            <person name="Louis A."/>
            <person name="Berthelot C."/>
            <person name="Parey E."/>
            <person name="Roest Crollius H."/>
            <person name="Montfort J."/>
            <person name="Robinson-Rechavi M."/>
            <person name="Bucao C."/>
            <person name="Bouchez O."/>
            <person name="Gislard M."/>
            <person name="Lluch J."/>
            <person name="Milhes M."/>
            <person name="Lampietro C."/>
            <person name="Lopez Roques C."/>
            <person name="Donnadieu C."/>
            <person name="Braasch I."/>
            <person name="Desvignes T."/>
            <person name="Postlethwait J."/>
            <person name="Bobe J."/>
            <person name="Guiguen Y."/>
            <person name="Dirks R."/>
        </authorList>
    </citation>
    <scope>NUCLEOTIDE SEQUENCE</scope>
    <source>
        <strain evidence="2">Tag_6206</strain>
        <tissue evidence="2">Liver</tissue>
    </source>
</reference>
<feature type="compositionally biased region" description="Low complexity" evidence="1">
    <location>
        <begin position="52"/>
        <end position="71"/>
    </location>
</feature>
<dbReference type="AlphaFoldDB" id="A0A9D3RM33"/>
<evidence type="ECO:0000313" key="2">
    <source>
        <dbReference type="EMBL" id="KAG5835346.1"/>
    </source>
</evidence>
<comment type="caution">
    <text evidence="2">The sequence shown here is derived from an EMBL/GenBank/DDBJ whole genome shotgun (WGS) entry which is preliminary data.</text>
</comment>
<name>A0A9D3RM33_ANGAN</name>
<evidence type="ECO:0000313" key="3">
    <source>
        <dbReference type="Proteomes" id="UP001044222"/>
    </source>
</evidence>
<evidence type="ECO:0000256" key="1">
    <source>
        <dbReference type="SAM" id="MobiDB-lite"/>
    </source>
</evidence>
<organism evidence="2 3">
    <name type="scientific">Anguilla anguilla</name>
    <name type="common">European freshwater eel</name>
    <name type="synonym">Muraena anguilla</name>
    <dbReference type="NCBI Taxonomy" id="7936"/>
    <lineage>
        <taxon>Eukaryota</taxon>
        <taxon>Metazoa</taxon>
        <taxon>Chordata</taxon>
        <taxon>Craniata</taxon>
        <taxon>Vertebrata</taxon>
        <taxon>Euteleostomi</taxon>
        <taxon>Actinopterygii</taxon>
        <taxon>Neopterygii</taxon>
        <taxon>Teleostei</taxon>
        <taxon>Anguilliformes</taxon>
        <taxon>Anguillidae</taxon>
        <taxon>Anguilla</taxon>
    </lineage>
</organism>
<feature type="non-terminal residue" evidence="2">
    <location>
        <position position="1"/>
    </location>
</feature>
<protein>
    <submittedName>
        <fullName evidence="2">Uncharacterized protein</fullName>
    </submittedName>
</protein>
<sequence length="135" mass="15253">HTHTHTHTHISVRLKPDRLQTGAVDRTGSVGPGRYLQQRVRGVLLQEGSGRALPPGLHLGHQGLQPGQGAQLHRDGPRPRNQVTERVQHRDTPTRPDTQTHRHTDTQTHRHTHRRTHSLSDIHFPSEAFLVEPTL</sequence>
<accession>A0A9D3RM33</accession>
<dbReference type="EMBL" id="JAFIRN010000014">
    <property type="protein sequence ID" value="KAG5835346.1"/>
    <property type="molecule type" value="Genomic_DNA"/>
</dbReference>
<proteinExistence type="predicted"/>
<keyword evidence="3" id="KW-1185">Reference proteome</keyword>
<dbReference type="Proteomes" id="UP001044222">
    <property type="component" value="Chromosome 14"/>
</dbReference>
<feature type="region of interest" description="Disordered" evidence="1">
    <location>
        <begin position="49"/>
        <end position="120"/>
    </location>
</feature>
<gene>
    <name evidence="2" type="ORF">ANANG_G00242910</name>
</gene>
<feature type="compositionally biased region" description="Basic and acidic residues" evidence="1">
    <location>
        <begin position="86"/>
        <end position="108"/>
    </location>
</feature>